<dbReference type="AlphaFoldDB" id="A0AAW1L9W7"/>
<keyword evidence="1" id="KW-0812">Transmembrane</keyword>
<reference evidence="2 3" key="1">
    <citation type="journal article" date="2024" name="BMC Genomics">
        <title>De novo assembly and annotation of Popillia japonica's genome with initial clues to its potential as an invasive pest.</title>
        <authorList>
            <person name="Cucini C."/>
            <person name="Boschi S."/>
            <person name="Funari R."/>
            <person name="Cardaioli E."/>
            <person name="Iannotti N."/>
            <person name="Marturano G."/>
            <person name="Paoli F."/>
            <person name="Bruttini M."/>
            <person name="Carapelli A."/>
            <person name="Frati F."/>
            <person name="Nardi F."/>
        </authorList>
    </citation>
    <scope>NUCLEOTIDE SEQUENCE [LARGE SCALE GENOMIC DNA]</scope>
    <source>
        <strain evidence="2">DMR45628</strain>
    </source>
</reference>
<keyword evidence="1" id="KW-0472">Membrane</keyword>
<keyword evidence="3" id="KW-1185">Reference proteome</keyword>
<sequence>MGLGNRNKTSWGVLAPSMTIMMMMRMTRKFEQYRIDVDGMKKKKTASASGSYDNVAALDEPRREMHRLLIGMRTVFLSPKYRDIFGTLISVLGIIITDSVTAMTDFLSYRLQHMDLISVVYPCFR</sequence>
<dbReference type="EMBL" id="JASPKY010000143">
    <property type="protein sequence ID" value="KAK9730707.1"/>
    <property type="molecule type" value="Genomic_DNA"/>
</dbReference>
<proteinExistence type="predicted"/>
<organism evidence="2 3">
    <name type="scientific">Popillia japonica</name>
    <name type="common">Japanese beetle</name>
    <dbReference type="NCBI Taxonomy" id="7064"/>
    <lineage>
        <taxon>Eukaryota</taxon>
        <taxon>Metazoa</taxon>
        <taxon>Ecdysozoa</taxon>
        <taxon>Arthropoda</taxon>
        <taxon>Hexapoda</taxon>
        <taxon>Insecta</taxon>
        <taxon>Pterygota</taxon>
        <taxon>Neoptera</taxon>
        <taxon>Endopterygota</taxon>
        <taxon>Coleoptera</taxon>
        <taxon>Polyphaga</taxon>
        <taxon>Scarabaeiformia</taxon>
        <taxon>Scarabaeidae</taxon>
        <taxon>Rutelinae</taxon>
        <taxon>Popillia</taxon>
    </lineage>
</organism>
<dbReference type="Proteomes" id="UP001458880">
    <property type="component" value="Unassembled WGS sequence"/>
</dbReference>
<protein>
    <submittedName>
        <fullName evidence="2">Uncharacterized protein</fullName>
    </submittedName>
</protein>
<accession>A0AAW1L9W7</accession>
<keyword evidence="1" id="KW-1133">Transmembrane helix</keyword>
<name>A0AAW1L9W7_POPJA</name>
<evidence type="ECO:0000256" key="1">
    <source>
        <dbReference type="SAM" id="Phobius"/>
    </source>
</evidence>
<gene>
    <name evidence="2" type="ORF">QE152_g14314</name>
</gene>
<feature type="transmembrane region" description="Helical" evidence="1">
    <location>
        <begin position="81"/>
        <end position="104"/>
    </location>
</feature>
<evidence type="ECO:0000313" key="3">
    <source>
        <dbReference type="Proteomes" id="UP001458880"/>
    </source>
</evidence>
<evidence type="ECO:0000313" key="2">
    <source>
        <dbReference type="EMBL" id="KAK9730707.1"/>
    </source>
</evidence>
<comment type="caution">
    <text evidence="2">The sequence shown here is derived from an EMBL/GenBank/DDBJ whole genome shotgun (WGS) entry which is preliminary data.</text>
</comment>